<comment type="caution">
    <text evidence="4">The sequence shown here is derived from an EMBL/GenBank/DDBJ whole genome shotgun (WGS) entry which is preliminary data.</text>
</comment>
<evidence type="ECO:0000313" key="4">
    <source>
        <dbReference type="EMBL" id="OWP26489.1"/>
    </source>
</evidence>
<dbReference type="PANTHER" id="PTHR35579">
    <property type="entry name" value="CRISPR SYSTEM CMS ENDORIBONUCLEASE CSM3"/>
    <property type="match status" value="1"/>
</dbReference>
<keyword evidence="1" id="KW-0051">Antiviral defense</keyword>
<sequence length="719" mass="85139">MAEKIAKIIKIEEEYFTLDKEKKPIKITNAFRKKDFKVGDGIKYELTNTLKIIDKIDLEYINSQTKNNFSNDKKNFEKKSFKNDTNQEYIDKNRRLNLEEDFYPYNFVSLGNEKDAERKEIEKGNLSGKIKCSLKNLTPLFIGGNKDKEYTLTTEVEEWHKEEYYKRTKYIIPASTIKGELRNIIEVLTNSCMKNVEDKKLSYRLLKRENTFGIIKSFPNGQNDGCIEEVDIIRIERSLAKEIAKNSNKINGNKNAEDFEGFYEIYINKNKVDYYKCNSYPYKRIIDSEEKFNDLKDKIDEIIGYKKKAILWIATEFPRKNQKTYAKILVPNEEIYKFSKSEYEDLKSLIDERNNSKNHLYIDKIDIDNGVIFKGDTIAFQSKNKKAINLAFSEVPRLKYKFSPLDLVPDKFKPCKDKDKLCFACRLFGTIGDNSKKIESENIFEENSNKENLNDSFSIASRIFISDAISCIERDVNKEKLLDRLKSLGEPHPTLLRFYLKYNNYDEKYKENKFEIRGRKFYWHHTNKIVAGKNWEKYKKSIETKNHDNTNSRIYFLEPLQDFEFEINFKDLNKIELGILLYSLELEKGESLHKFGKAKAYGFGSCEIKIEDCLLEDKDKYISFSNSYQSVKKEKIKEYMDNAKKEYHLENDEREEIRDLKYILNRNNILNFSNNKSPFPEEEKNGKINTLNWFMNKKEYNLPTISDYIKEAEKRKGKK</sequence>
<dbReference type="EMBL" id="NHRT01000001">
    <property type="protein sequence ID" value="OWP26489.1"/>
    <property type="molecule type" value="Genomic_DNA"/>
</dbReference>
<proteinExistence type="predicted"/>
<dbReference type="Pfam" id="PF03787">
    <property type="entry name" value="RAMPs"/>
    <property type="match status" value="1"/>
</dbReference>
<keyword evidence="2" id="KW-0175">Coiled coil</keyword>
<dbReference type="Proteomes" id="UP000197470">
    <property type="component" value="Unassembled WGS sequence"/>
</dbReference>
<name>A0A246EIQ6_FUSNP</name>
<gene>
    <name evidence="4" type="ORF">CA839_11870</name>
</gene>
<feature type="domain" description="CRISPR type III-associated protein" evidence="3">
    <location>
        <begin position="134"/>
        <end position="337"/>
    </location>
</feature>
<accession>A0A246EIQ6</accession>
<dbReference type="PANTHER" id="PTHR35579:SF3">
    <property type="entry name" value="CRISPR SYSTEM CMS ENDORIBONUCLEASE CSM3"/>
    <property type="match status" value="1"/>
</dbReference>
<dbReference type="InterPro" id="IPR023825">
    <property type="entry name" value="CRISPR-assoc_RAMP_BGP1436"/>
</dbReference>
<reference evidence="4 5" key="1">
    <citation type="submission" date="2017-05" db="EMBL/GenBank/DDBJ databases">
        <title>Genome sequencing of Fusobacterium nucleatum subsp. polymorphum KCOM 1001 (=ChDC F119).</title>
        <authorList>
            <person name="Kook J.-K."/>
            <person name="Park S.-N."/>
            <person name="Lim Y.K."/>
            <person name="Roh H."/>
        </authorList>
    </citation>
    <scope>NUCLEOTIDE SEQUENCE [LARGE SCALE GENOMIC DNA]</scope>
    <source>
        <strain evidence="4 5">KCOM 1001</strain>
    </source>
</reference>
<protein>
    <submittedName>
        <fullName evidence="4">CRISPR-associated RAMP family protein</fullName>
    </submittedName>
</protein>
<feature type="coiled-coil region" evidence="2">
    <location>
        <begin position="633"/>
        <end position="660"/>
    </location>
</feature>
<evidence type="ECO:0000256" key="1">
    <source>
        <dbReference type="ARBA" id="ARBA00023118"/>
    </source>
</evidence>
<dbReference type="InterPro" id="IPR052216">
    <property type="entry name" value="CRISPR_Csm3_endoribonuclease"/>
</dbReference>
<dbReference type="AlphaFoldDB" id="A0A246EIQ6"/>
<dbReference type="NCBIfam" id="TIGR03986">
    <property type="entry name" value="TIGR03986 family CRISPR-associated RAMP protein"/>
    <property type="match status" value="1"/>
</dbReference>
<evidence type="ECO:0000256" key="2">
    <source>
        <dbReference type="SAM" id="Coils"/>
    </source>
</evidence>
<dbReference type="RefSeq" id="WP_088389482.1">
    <property type="nucleotide sequence ID" value="NZ_NHRT01000001.1"/>
</dbReference>
<dbReference type="InterPro" id="IPR005537">
    <property type="entry name" value="RAMP_III_fam"/>
</dbReference>
<evidence type="ECO:0000313" key="5">
    <source>
        <dbReference type="Proteomes" id="UP000197470"/>
    </source>
</evidence>
<organism evidence="4 5">
    <name type="scientific">Fusobacterium nucleatum subsp. polymorphum</name>
    <name type="common">Fusobacterium polymorphum</name>
    <dbReference type="NCBI Taxonomy" id="76857"/>
    <lineage>
        <taxon>Bacteria</taxon>
        <taxon>Fusobacteriati</taxon>
        <taxon>Fusobacteriota</taxon>
        <taxon>Fusobacteriia</taxon>
        <taxon>Fusobacteriales</taxon>
        <taxon>Fusobacteriaceae</taxon>
        <taxon>Fusobacterium</taxon>
    </lineage>
</organism>
<evidence type="ECO:0000259" key="3">
    <source>
        <dbReference type="Pfam" id="PF03787"/>
    </source>
</evidence>